<proteinExistence type="predicted"/>
<sequence length="173" mass="19461">MGGSFAQSAVLLDMYGLRKRAANINVDRNHVKKHTKGEISFEKQGTRPTGSDSPEFQEFWLPIQQLRGTVSITSKNSLRFDKIRIGLEGTSPVFIQRTSFPDSRVNVQSPLEEGHDVFFGATHKEAEPIFSIVLKCPGHFYGWTVVPDRVDESLQFLGRSVLDALKQRAQNEL</sequence>
<protein>
    <submittedName>
        <fullName evidence="2">Uncharacterized protein</fullName>
    </submittedName>
</protein>
<feature type="region of interest" description="Disordered" evidence="1">
    <location>
        <begin position="35"/>
        <end position="54"/>
    </location>
</feature>
<dbReference type="RefSeq" id="XP_016255986.1">
    <property type="nucleotide sequence ID" value="XM_016413635.1"/>
</dbReference>
<dbReference type="EMBL" id="KN847430">
    <property type="protein sequence ID" value="KIW35770.1"/>
    <property type="molecule type" value="Genomic_DNA"/>
</dbReference>
<accession>A0A0D2D0K3</accession>
<keyword evidence="3" id="KW-1185">Reference proteome</keyword>
<reference evidence="2 3" key="1">
    <citation type="submission" date="2015-01" db="EMBL/GenBank/DDBJ databases">
        <title>The Genome Sequence of Exophiala oligosperma CBS72588.</title>
        <authorList>
            <consortium name="The Broad Institute Genomics Platform"/>
            <person name="Cuomo C."/>
            <person name="de Hoog S."/>
            <person name="Gorbushina A."/>
            <person name="Stielow B."/>
            <person name="Teixiera M."/>
            <person name="Abouelleil A."/>
            <person name="Chapman S.B."/>
            <person name="Priest M."/>
            <person name="Young S.K."/>
            <person name="Wortman J."/>
            <person name="Nusbaum C."/>
            <person name="Birren B."/>
        </authorList>
    </citation>
    <scope>NUCLEOTIDE SEQUENCE [LARGE SCALE GENOMIC DNA]</scope>
    <source>
        <strain evidence="2 3">CBS 72588</strain>
    </source>
</reference>
<dbReference type="Proteomes" id="UP000053342">
    <property type="component" value="Unassembled WGS sequence"/>
</dbReference>
<feature type="compositionally biased region" description="Basic and acidic residues" evidence="1">
    <location>
        <begin position="36"/>
        <end position="45"/>
    </location>
</feature>
<dbReference type="AlphaFoldDB" id="A0A0D2D0K3"/>
<dbReference type="OrthoDB" id="10272618at2759"/>
<gene>
    <name evidence="2" type="ORF">PV06_11889</name>
</gene>
<organism evidence="2 3">
    <name type="scientific">Exophiala oligosperma</name>
    <dbReference type="NCBI Taxonomy" id="215243"/>
    <lineage>
        <taxon>Eukaryota</taxon>
        <taxon>Fungi</taxon>
        <taxon>Dikarya</taxon>
        <taxon>Ascomycota</taxon>
        <taxon>Pezizomycotina</taxon>
        <taxon>Eurotiomycetes</taxon>
        <taxon>Chaetothyriomycetidae</taxon>
        <taxon>Chaetothyriales</taxon>
        <taxon>Herpotrichiellaceae</taxon>
        <taxon>Exophiala</taxon>
    </lineage>
</organism>
<dbReference type="GeneID" id="27363963"/>
<evidence type="ECO:0000313" key="2">
    <source>
        <dbReference type="EMBL" id="KIW35770.1"/>
    </source>
</evidence>
<dbReference type="VEuPathDB" id="FungiDB:PV06_11889"/>
<name>A0A0D2D0K3_9EURO</name>
<evidence type="ECO:0000313" key="3">
    <source>
        <dbReference type="Proteomes" id="UP000053342"/>
    </source>
</evidence>
<dbReference type="HOGENOM" id="CLU_1547584_0_0_1"/>
<evidence type="ECO:0000256" key="1">
    <source>
        <dbReference type="SAM" id="MobiDB-lite"/>
    </source>
</evidence>